<feature type="transmembrane region" description="Helical" evidence="2">
    <location>
        <begin position="142"/>
        <end position="160"/>
    </location>
</feature>
<sequence>MALNSDRVEGMTSTAAPHSSALAGRPLSTTGMVLGVAATFIGTTIGAGYASGQEILQYFVSFGVWGGIGALLIAGLLFFVLSATVLTLAHRLRTQDIHDLVNPTSSRWPTRFADLCITVSLLGTLVIMLAGAGAALTGPLGVPPLIGALIMAGVCVLSVLAGVTGLVRVQQAVVPVIIVVALGVAIWAILTPEAPTGQDATALVNSSPLINTWWMSGILYVAFNIQLAYAVLAPVGAAAVSGRGLRRGALLGALALVAMAGAIMAALMVNASAVGQAELPMVDLAARIGPWASFLFLAVLLLAQFTTAVSCLFGSVQRLRRVHALRRLPVWTVAAGTALVTAVLSGVGFSQLVGIVYPLLGYAGIVIIVMLLVTAALHRRRRRASSTSAPEPTRAG</sequence>
<keyword evidence="2" id="KW-1133">Transmembrane helix</keyword>
<feature type="transmembrane region" description="Helical" evidence="2">
    <location>
        <begin position="213"/>
        <end position="237"/>
    </location>
</feature>
<keyword evidence="2" id="KW-0812">Transmembrane</keyword>
<evidence type="ECO:0000313" key="3">
    <source>
        <dbReference type="EMBL" id="SFV21238.1"/>
    </source>
</evidence>
<feature type="transmembrane region" description="Helical" evidence="2">
    <location>
        <begin position="32"/>
        <end position="50"/>
    </location>
</feature>
<keyword evidence="2" id="KW-0472">Membrane</keyword>
<feature type="transmembrane region" description="Helical" evidence="2">
    <location>
        <begin position="249"/>
        <end position="271"/>
    </location>
</feature>
<keyword evidence="4" id="KW-1185">Reference proteome</keyword>
<feature type="transmembrane region" description="Helical" evidence="2">
    <location>
        <begin position="355"/>
        <end position="377"/>
    </location>
</feature>
<protein>
    <submittedName>
        <fullName evidence="3">Uncharacterized membrane protein YkvI</fullName>
    </submittedName>
</protein>
<evidence type="ECO:0000256" key="1">
    <source>
        <dbReference type="SAM" id="MobiDB-lite"/>
    </source>
</evidence>
<dbReference type="PANTHER" id="PTHR37814:SF1">
    <property type="entry name" value="MEMBRANE PROTEIN"/>
    <property type="match status" value="1"/>
</dbReference>
<organism evidence="3 4">
    <name type="scientific">Micrococcus terreus</name>
    <dbReference type="NCBI Taxonomy" id="574650"/>
    <lineage>
        <taxon>Bacteria</taxon>
        <taxon>Bacillati</taxon>
        <taxon>Actinomycetota</taxon>
        <taxon>Actinomycetes</taxon>
        <taxon>Micrococcales</taxon>
        <taxon>Micrococcaceae</taxon>
        <taxon>Micrococcus</taxon>
    </lineage>
</organism>
<reference evidence="3 4" key="1">
    <citation type="submission" date="2016-10" db="EMBL/GenBank/DDBJ databases">
        <authorList>
            <person name="de Groot N.N."/>
        </authorList>
    </citation>
    <scope>NUCLEOTIDE SEQUENCE [LARGE SCALE GENOMIC DNA]</scope>
    <source>
        <strain evidence="3 4">CGMCC 1.7054</strain>
    </source>
</reference>
<dbReference type="AlphaFoldDB" id="A0A1I7MH37"/>
<feature type="region of interest" description="Disordered" evidence="1">
    <location>
        <begin position="1"/>
        <end position="22"/>
    </location>
</feature>
<dbReference type="Gene3D" id="1.20.1740.10">
    <property type="entry name" value="Amino acid/polyamine transporter I"/>
    <property type="match status" value="1"/>
</dbReference>
<feature type="transmembrane region" description="Helical" evidence="2">
    <location>
        <begin position="62"/>
        <end position="89"/>
    </location>
</feature>
<feature type="transmembrane region" description="Helical" evidence="2">
    <location>
        <begin position="172"/>
        <end position="190"/>
    </location>
</feature>
<evidence type="ECO:0000256" key="2">
    <source>
        <dbReference type="SAM" id="Phobius"/>
    </source>
</evidence>
<accession>A0A1I7MH37</accession>
<dbReference type="EMBL" id="FPCG01000002">
    <property type="protein sequence ID" value="SFV21238.1"/>
    <property type="molecule type" value="Genomic_DNA"/>
</dbReference>
<feature type="transmembrane region" description="Helical" evidence="2">
    <location>
        <begin position="328"/>
        <end position="349"/>
    </location>
</feature>
<proteinExistence type="predicted"/>
<dbReference type="InterPro" id="IPR038728">
    <property type="entry name" value="YkvI-like"/>
</dbReference>
<dbReference type="Proteomes" id="UP000198881">
    <property type="component" value="Unassembled WGS sequence"/>
</dbReference>
<evidence type="ECO:0000313" key="4">
    <source>
        <dbReference type="Proteomes" id="UP000198881"/>
    </source>
</evidence>
<feature type="transmembrane region" description="Helical" evidence="2">
    <location>
        <begin position="115"/>
        <end position="136"/>
    </location>
</feature>
<feature type="transmembrane region" description="Helical" evidence="2">
    <location>
        <begin position="291"/>
        <end position="316"/>
    </location>
</feature>
<dbReference type="PANTHER" id="PTHR37814">
    <property type="entry name" value="CONSERVED MEMBRANE PROTEIN"/>
    <property type="match status" value="1"/>
</dbReference>
<gene>
    <name evidence="3" type="ORF">SAMN04487966_102255</name>
</gene>
<name>A0A1I7MH37_9MICC</name>
<dbReference type="STRING" id="574650.SAMN04487966_102255"/>